<sequence length="95" mass="10679">MAIVATKVDVTSHWSFENIELESIAKAFYDLQIFYANLTNITECKMVCEHISRLIKISTLQYNGLNSLLLKTLDGGGKDTDEAQSKLQIEQKLPS</sequence>
<dbReference type="Gene3D" id="3.40.50.300">
    <property type="entry name" value="P-loop containing nucleotide triphosphate hydrolases"/>
    <property type="match status" value="1"/>
</dbReference>
<feature type="region of interest" description="Disordered" evidence="1">
    <location>
        <begin position="75"/>
        <end position="95"/>
    </location>
</feature>
<evidence type="ECO:0000313" key="3">
    <source>
        <dbReference type="Proteomes" id="UP000717996"/>
    </source>
</evidence>
<name>A0A9P6Y1W7_RHIOR</name>
<dbReference type="EMBL" id="JAANIT010002310">
    <property type="protein sequence ID" value="KAG1536848.1"/>
    <property type="molecule type" value="Genomic_DNA"/>
</dbReference>
<comment type="caution">
    <text evidence="2">The sequence shown here is derived from an EMBL/GenBank/DDBJ whole genome shotgun (WGS) entry which is preliminary data.</text>
</comment>
<dbReference type="InterPro" id="IPR027417">
    <property type="entry name" value="P-loop_NTPase"/>
</dbReference>
<protein>
    <submittedName>
        <fullName evidence="2">Uncharacterized protein</fullName>
    </submittedName>
</protein>
<dbReference type="Proteomes" id="UP000717996">
    <property type="component" value="Unassembled WGS sequence"/>
</dbReference>
<evidence type="ECO:0000313" key="2">
    <source>
        <dbReference type="EMBL" id="KAG1536848.1"/>
    </source>
</evidence>
<evidence type="ECO:0000256" key="1">
    <source>
        <dbReference type="SAM" id="MobiDB-lite"/>
    </source>
</evidence>
<dbReference type="OrthoDB" id="2386686at2759"/>
<proteinExistence type="predicted"/>
<reference evidence="2" key="1">
    <citation type="journal article" date="2020" name="Microb. Genom.">
        <title>Genetic diversity of clinical and environmental Mucorales isolates obtained from an investigation of mucormycosis cases among solid organ transplant recipients.</title>
        <authorList>
            <person name="Nguyen M.H."/>
            <person name="Kaul D."/>
            <person name="Muto C."/>
            <person name="Cheng S.J."/>
            <person name="Richter R.A."/>
            <person name="Bruno V.M."/>
            <person name="Liu G."/>
            <person name="Beyhan S."/>
            <person name="Sundermann A.J."/>
            <person name="Mounaud S."/>
            <person name="Pasculle A.W."/>
            <person name="Nierman W.C."/>
            <person name="Driscoll E."/>
            <person name="Cumbie R."/>
            <person name="Clancy C.J."/>
            <person name="Dupont C.L."/>
        </authorList>
    </citation>
    <scope>NUCLEOTIDE SEQUENCE</scope>
    <source>
        <strain evidence="2">GL16</strain>
    </source>
</reference>
<organism evidence="2 3">
    <name type="scientific">Rhizopus oryzae</name>
    <name type="common">Mucormycosis agent</name>
    <name type="synonym">Rhizopus arrhizus var. delemar</name>
    <dbReference type="NCBI Taxonomy" id="64495"/>
    <lineage>
        <taxon>Eukaryota</taxon>
        <taxon>Fungi</taxon>
        <taxon>Fungi incertae sedis</taxon>
        <taxon>Mucoromycota</taxon>
        <taxon>Mucoromycotina</taxon>
        <taxon>Mucoromycetes</taxon>
        <taxon>Mucorales</taxon>
        <taxon>Mucorineae</taxon>
        <taxon>Rhizopodaceae</taxon>
        <taxon>Rhizopus</taxon>
    </lineage>
</organism>
<gene>
    <name evidence="2" type="ORF">G6F51_010726</name>
</gene>
<accession>A0A9P6Y1W7</accession>
<dbReference type="AlphaFoldDB" id="A0A9P6Y1W7"/>